<dbReference type="InterPro" id="IPR006644">
    <property type="entry name" value="Cadg"/>
</dbReference>
<accession>A0AAU8LGQ5</accession>
<dbReference type="SUPFAM" id="SSF49313">
    <property type="entry name" value="Cadherin-like"/>
    <property type="match status" value="3"/>
</dbReference>
<feature type="region of interest" description="Disordered" evidence="1">
    <location>
        <begin position="2210"/>
        <end position="2229"/>
    </location>
</feature>
<feature type="compositionally biased region" description="Gly residues" evidence="1">
    <location>
        <begin position="415"/>
        <end position="435"/>
    </location>
</feature>
<dbReference type="SMART" id="SM00736">
    <property type="entry name" value="CADG"/>
    <property type="match status" value="2"/>
</dbReference>
<organism evidence="3">
    <name type="scientific">Pseudomonas syringae CC1417</name>
    <dbReference type="NCBI Taxonomy" id="1357272"/>
    <lineage>
        <taxon>Bacteria</taxon>
        <taxon>Pseudomonadati</taxon>
        <taxon>Pseudomonadota</taxon>
        <taxon>Gammaproteobacteria</taxon>
        <taxon>Pseudomonadales</taxon>
        <taxon>Pseudomonadaceae</taxon>
        <taxon>Pseudomonas</taxon>
        <taxon>Pseudomonas syringae</taxon>
    </lineage>
</organism>
<dbReference type="InterPro" id="IPR010221">
    <property type="entry name" value="VCBS_dom"/>
</dbReference>
<reference evidence="3" key="2">
    <citation type="submission" date="2024-07" db="EMBL/GenBank/DDBJ databases">
        <title>A complete genome sequence for Pseudomonas syringae CC1417.</title>
        <authorList>
            <person name="Baltrus D.A."/>
        </authorList>
    </citation>
    <scope>NUCLEOTIDE SEQUENCE</scope>
    <source>
        <strain evidence="3">CC1417</strain>
    </source>
</reference>
<dbReference type="Pfam" id="PF17803">
    <property type="entry name" value="Cadherin_4"/>
    <property type="match status" value="1"/>
</dbReference>
<dbReference type="RefSeq" id="WP_024696243.1">
    <property type="nucleotide sequence ID" value="NZ_CP159362.1"/>
</dbReference>
<evidence type="ECO:0000259" key="2">
    <source>
        <dbReference type="SMART" id="SM00736"/>
    </source>
</evidence>
<feature type="region of interest" description="Disordered" evidence="1">
    <location>
        <begin position="414"/>
        <end position="435"/>
    </location>
</feature>
<dbReference type="InterPro" id="IPR025592">
    <property type="entry name" value="DUF4347"/>
</dbReference>
<dbReference type="Gene3D" id="2.60.40.2700">
    <property type="match status" value="1"/>
</dbReference>
<sequence>MTTDRTSSPDFPSVPRGLQRRKPAPLALEARIMFDGAAVATAAEAVKSAAAEAPVAHVAELGSVVAASQADNRSTAPADTAKAPVTSKNVTDAAKPAVAERATDGLASSASKVLFVDSRVPDYQKVVAAADADVKVVILDADHDGVQQIANALAGMHDVSSISIVSHGDSGLLLLGNTALHAGDLAQYQAELGQIGSAMQAGGEILLYGCDVGAGSAGESFIRSLADATGAVVAASTDSTGDIAHGGNWDLEIATGTLISAPVLDVAKLADYDHTLVTTAVTNLTDLKAKLATAAGDGVDDIITLTGDITFASASDTITLTITDGHKTTIVGAGYKIDGANLTQVLHINSGSGSVELNNLTITNGVSSGNGGDSLDQSTNTVALNAGGSALGGGIYNAGKLSIINSSVINNKAAAGGGGGGHSNDPTGGGGGGGGGIAAAGGTGGTAKGPSGNVALGSTGTVGLGGRGGSLYEPEKNGGAGGSTTGGVGYQPYDYLAKGGDGGTVSMSGAQIGGGAGGTGINGLGGRGGDAVGGIYNSGTLVILNSTVSGNIAAAGGGGGSSVGTAFSGGVDNVGKAGDGGNAYGGIWNTGVLKMDATSTGNMSNAAGAGKGGFGGGNGNSPGNDGSATVNASLAGGDFAYVSPVLSGTASSQAVNDNATLSPFGTVTLTGSTATLTITLDSASKGTFTAASLTASGFTSSDGGLTYTHSSATASVLQAALRALVYQPASNHVAVGSTETTTFTVSMDDGVATATGTASVVATSINDAPTGLGNTSIPAVLEDAASPSGVAISTLTGINFTDPDISSSLGGIAVTGNAANSSTQGVWQYSADAGAHWYAIGTVSDTSALILSASSLLRFVPVADFNGTPTALTVRAVDNTNSGYTTSAATETRTTANASTNGGITAFAASTNTISTSVTAINDVPVFTKGDDQTVSEDAGAQTVSAWATGISAGAANESGQALNFIVSNNNNALFSTQPSIDASGNLTFTSAANANGTATVTVSLHDNGGTTNGGVDTSTTQTFTITITPVNDAPTGVGNLTLPTMLEDVTAPAGTAISALSGLAFTDVDSGDTLGGLAIVGNTANATTQGAWQYSTNGTNWYDIGTVSDGASLMVSASTQIRFVPVADYNGTPPSLTVRALDSSYAGSYSVAAATQTRLTTDTSSHGGSTAISDNTNTIGITVTAVNDAPTFTKGADQTVLEDAGAQTVSNWATNLVKGPSDESSQTLSFTVTNSNNALFSAQPSIDASGNLTFTGAANANGTATVTVVLHDSGGTANGGVDTSTQTFTITITPANDAPTGLPALSGNSTEGQVLTATTSGIADIDGLVGVPFNHQWQVSADGLTGWVDISGATASTYTLDSAQVGKYVRDKVTFTDQGGTLETLFSAASASIAGVVPQVDSISRAGSAAVSGSATSVVYNVTFNVAVTGVDVDDFLLTATAGNAAGVISSISGSGSSYQVTVNTLTGDGDLRLDLKSSGTGIASGSATAIAGGFTAGQAYTLDHTPPSLTAVSMPNSPLRVGDVQTVTFTVANDGGSPLTLVSGTVGGYSLSGLTRINSTTYSAQFTVSSGGTDVAAGSDVPVSIVLADAAGNQNTAFTIPISQANDSINGNAPTLLNLSNASVQTTSGANALVGVLSTTDASVGDTFTYALVSGAGDTNNTAFTLVNGNNLTVNDPATLGDGIYSVRIRTTDSGGNQLEQTFTITVSSYSAPVAVADTASATEAGGIANATAGVNPTGNVLNNDQSSNTKTVTAIAGGTVGTAQTGTYGSLTLNADGTYTYTVDNSNAAVQALRTNADTLTETFTYTLADNTAATSTSTLTITINGANDAPLVATALTTQQVTVRTPLLYVVPVGTFADVDAGDTLTYTATLNGGAPLPAWLTFDAATRTFSGTPTAVENLSIVVTATDLSVTSASSIFNLQVAAAVPSGGGGTPPTTPTDPGTPTPPVTPPTTPTDPVTPVTPVTPPVTPVTPVTPEPPVVTTPVQLPDPQVPNNPQPVQPITVLEQTPLQIVAETVVDTVATPDWSANQMISETLIIRTTNAPVVPTTFSNTALVGTGTSFVSSSGSFSPANERYSPLSPTPFNDLQRTQTDGGRGIFSVVISPTGQSGLTILRGMDDQSFTTSDRLSFTVPADAFGHSDPQPGIVLKATQADGRALPTWLTFNSATGLFEGTPPPGFEGELAIKVTAKDSSGDQAEVIFRVKAQSGRTSAEVPHGRSGLSEQLRSAAVRTASWASGRT</sequence>
<dbReference type="GO" id="GO:0016020">
    <property type="term" value="C:membrane"/>
    <property type="evidence" value="ECO:0007669"/>
    <property type="project" value="InterPro"/>
</dbReference>
<dbReference type="InterPro" id="IPR013783">
    <property type="entry name" value="Ig-like_fold"/>
</dbReference>
<dbReference type="Gene3D" id="2.60.40.10">
    <property type="entry name" value="Immunoglobulins"/>
    <property type="match status" value="3"/>
</dbReference>
<dbReference type="EMBL" id="CP159362">
    <property type="protein sequence ID" value="XCN67380.1"/>
    <property type="molecule type" value="Genomic_DNA"/>
</dbReference>
<dbReference type="GO" id="GO:0005509">
    <property type="term" value="F:calcium ion binding"/>
    <property type="evidence" value="ECO:0007669"/>
    <property type="project" value="InterPro"/>
</dbReference>
<dbReference type="Pfam" id="PF05345">
    <property type="entry name" value="He_PIG"/>
    <property type="match status" value="2"/>
</dbReference>
<dbReference type="InterPro" id="IPR040853">
    <property type="entry name" value="RapA2_cadherin-like"/>
</dbReference>
<feature type="region of interest" description="Disordered" evidence="1">
    <location>
        <begin position="68"/>
        <end position="93"/>
    </location>
</feature>
<evidence type="ECO:0000256" key="1">
    <source>
        <dbReference type="SAM" id="MobiDB-lite"/>
    </source>
</evidence>
<dbReference type="InterPro" id="IPR015919">
    <property type="entry name" value="Cadherin-like_sf"/>
</dbReference>
<feature type="compositionally biased region" description="Polar residues" evidence="1">
    <location>
        <begin position="1"/>
        <end position="10"/>
    </location>
</feature>
<feature type="region of interest" description="Disordered" evidence="1">
    <location>
        <begin position="1"/>
        <end position="22"/>
    </location>
</feature>
<feature type="compositionally biased region" description="Pro residues" evidence="1">
    <location>
        <begin position="1939"/>
        <end position="1958"/>
    </location>
</feature>
<proteinExistence type="predicted"/>
<gene>
    <name evidence="3" type="ORF">N011_23320</name>
</gene>
<feature type="domain" description="Dystroglycan-type cadherin-like" evidence="2">
    <location>
        <begin position="2116"/>
        <end position="2216"/>
    </location>
</feature>
<feature type="domain" description="Dystroglycan-type cadherin-like" evidence="2">
    <location>
        <begin position="1835"/>
        <end position="1933"/>
    </location>
</feature>
<feature type="region of interest" description="Disordered" evidence="1">
    <location>
        <begin position="1931"/>
        <end position="1968"/>
    </location>
</feature>
<dbReference type="NCBIfam" id="TIGR01965">
    <property type="entry name" value="VCBS_repeat"/>
    <property type="match status" value="1"/>
</dbReference>
<protein>
    <submittedName>
        <fullName evidence="3">DUF4347 domain-containing protein</fullName>
    </submittedName>
</protein>
<name>A0AAU8LGQ5_PSESX</name>
<dbReference type="Pfam" id="PF14252">
    <property type="entry name" value="DUF4347"/>
    <property type="match status" value="1"/>
</dbReference>
<reference evidence="3" key="1">
    <citation type="journal article" date="2014" name="Genome Announc.">
        <title>Draft Genome Sequences of a Phylogenetically Diverse Suite of Pseudomonas syringae Strains from Multiple Source Populations.</title>
        <authorList>
            <person name="Baltrus D.A."/>
            <person name="Yourstone S."/>
            <person name="Lind A."/>
            <person name="Guilbaud C."/>
            <person name="Sands D.C."/>
            <person name="Jones C.D."/>
            <person name="Morris C.E."/>
            <person name="Dangl J.L."/>
        </authorList>
    </citation>
    <scope>NUCLEOTIDE SEQUENCE</scope>
    <source>
        <strain evidence="3">CC1417</strain>
    </source>
</reference>
<evidence type="ECO:0000313" key="3">
    <source>
        <dbReference type="EMBL" id="XCN67380.1"/>
    </source>
</evidence>